<dbReference type="InterPro" id="IPR032808">
    <property type="entry name" value="DoxX"/>
</dbReference>
<evidence type="ECO:0000256" key="1">
    <source>
        <dbReference type="ARBA" id="ARBA00004141"/>
    </source>
</evidence>
<evidence type="ECO:0000256" key="2">
    <source>
        <dbReference type="ARBA" id="ARBA00022692"/>
    </source>
</evidence>
<dbReference type="RefSeq" id="WP_169074836.1">
    <property type="nucleotide sequence ID" value="NZ_JABBXH010000002.1"/>
</dbReference>
<dbReference type="AlphaFoldDB" id="A0A7Y0LC72"/>
<gene>
    <name evidence="6" type="ORF">HII17_08145</name>
</gene>
<proteinExistence type="predicted"/>
<keyword evidence="3 5" id="KW-1133">Transmembrane helix</keyword>
<dbReference type="GO" id="GO:0016020">
    <property type="term" value="C:membrane"/>
    <property type="evidence" value="ECO:0007669"/>
    <property type="project" value="UniProtKB-SubCell"/>
</dbReference>
<protein>
    <submittedName>
        <fullName evidence="6">Lipase maturation factor family protein</fullName>
    </submittedName>
</protein>
<feature type="transmembrane region" description="Helical" evidence="5">
    <location>
        <begin position="89"/>
        <end position="106"/>
    </location>
</feature>
<evidence type="ECO:0000313" key="7">
    <source>
        <dbReference type="Proteomes" id="UP000568664"/>
    </source>
</evidence>
<dbReference type="Proteomes" id="UP000568664">
    <property type="component" value="Unassembled WGS sequence"/>
</dbReference>
<feature type="transmembrane region" description="Helical" evidence="5">
    <location>
        <begin position="36"/>
        <end position="59"/>
    </location>
</feature>
<feature type="transmembrane region" description="Helical" evidence="5">
    <location>
        <begin position="66"/>
        <end position="83"/>
    </location>
</feature>
<keyword evidence="7" id="KW-1185">Reference proteome</keyword>
<accession>A0A7Y0LC72</accession>
<comment type="caution">
    <text evidence="6">The sequence shown here is derived from an EMBL/GenBank/DDBJ whole genome shotgun (WGS) entry which is preliminary data.</text>
</comment>
<evidence type="ECO:0000256" key="4">
    <source>
        <dbReference type="ARBA" id="ARBA00023136"/>
    </source>
</evidence>
<comment type="subcellular location">
    <subcellularLocation>
        <location evidence="1">Membrane</location>
        <topology evidence="1">Multi-pass membrane protein</topology>
    </subcellularLocation>
</comment>
<reference evidence="6 7" key="1">
    <citation type="submission" date="2020-04" db="EMBL/GenBank/DDBJ databases">
        <title>Thalassotalea sp. M1531, isolated from the surface of marine red alga.</title>
        <authorList>
            <person name="Pang L."/>
            <person name="Lu D.-C."/>
        </authorList>
    </citation>
    <scope>NUCLEOTIDE SEQUENCE [LARGE SCALE GENOMIC DNA]</scope>
    <source>
        <strain evidence="6 7">M1531</strain>
    </source>
</reference>
<evidence type="ECO:0000313" key="6">
    <source>
        <dbReference type="EMBL" id="NMP31529.1"/>
    </source>
</evidence>
<name>A0A7Y0LC72_9GAMM</name>
<evidence type="ECO:0000256" key="5">
    <source>
        <dbReference type="SAM" id="Phobius"/>
    </source>
</evidence>
<dbReference type="EMBL" id="JABBXH010000002">
    <property type="protein sequence ID" value="NMP31529.1"/>
    <property type="molecule type" value="Genomic_DNA"/>
</dbReference>
<sequence>MKIVKLILTLLIALLSIAAGVAKVMAVPEEVQFLNSFGFNAMLIMIYGVIQIIGGVLFAIPKTIKWGAAIIIVGFCISTVLIILDGNYVFALTSLLPIVLAVFVLWQSNSVKSAG</sequence>
<keyword evidence="2 5" id="KW-0812">Transmembrane</keyword>
<evidence type="ECO:0000256" key="3">
    <source>
        <dbReference type="ARBA" id="ARBA00022989"/>
    </source>
</evidence>
<keyword evidence="4 5" id="KW-0472">Membrane</keyword>
<organism evidence="6 7">
    <name type="scientific">Thalassotalea algicola</name>
    <dbReference type="NCBI Taxonomy" id="2716224"/>
    <lineage>
        <taxon>Bacteria</taxon>
        <taxon>Pseudomonadati</taxon>
        <taxon>Pseudomonadota</taxon>
        <taxon>Gammaproteobacteria</taxon>
        <taxon>Alteromonadales</taxon>
        <taxon>Colwelliaceae</taxon>
        <taxon>Thalassotalea</taxon>
    </lineage>
</organism>
<dbReference type="Pfam" id="PF13564">
    <property type="entry name" value="DoxX_2"/>
    <property type="match status" value="1"/>
</dbReference>